<dbReference type="EMBL" id="CP028271">
    <property type="protein sequence ID" value="QHM70216.1"/>
    <property type="molecule type" value="Genomic_DNA"/>
</dbReference>
<dbReference type="Pfam" id="PF04612">
    <property type="entry name" value="T2SSM"/>
    <property type="match status" value="1"/>
</dbReference>
<evidence type="ECO:0000256" key="2">
    <source>
        <dbReference type="ARBA" id="ARBA00010637"/>
    </source>
</evidence>
<evidence type="ECO:0000313" key="10">
    <source>
        <dbReference type="EMBL" id="QHM70216.1"/>
    </source>
</evidence>
<evidence type="ECO:0000256" key="7">
    <source>
        <dbReference type="ARBA" id="ARBA00022927"/>
    </source>
</evidence>
<evidence type="ECO:0000256" key="8">
    <source>
        <dbReference type="ARBA" id="ARBA00022989"/>
    </source>
</evidence>
<evidence type="ECO:0000256" key="9">
    <source>
        <dbReference type="ARBA" id="ARBA00023136"/>
    </source>
</evidence>
<dbReference type="GO" id="GO:0015628">
    <property type="term" value="P:protein secretion by the type II secretion system"/>
    <property type="evidence" value="ECO:0007669"/>
    <property type="project" value="InterPro"/>
</dbReference>
<dbReference type="RefSeq" id="WP_160620176.1">
    <property type="nucleotide sequence ID" value="NZ_CP028271.1"/>
</dbReference>
<evidence type="ECO:0000256" key="3">
    <source>
        <dbReference type="ARBA" id="ARBA00022448"/>
    </source>
</evidence>
<keyword evidence="9" id="KW-0472">Membrane</keyword>
<evidence type="ECO:0000256" key="6">
    <source>
        <dbReference type="ARBA" id="ARBA00022692"/>
    </source>
</evidence>
<keyword evidence="7" id="KW-0653">Protein transport</keyword>
<proteinExistence type="inferred from homology"/>
<keyword evidence="11" id="KW-1185">Reference proteome</keyword>
<dbReference type="OrthoDB" id="6624834at2"/>
<dbReference type="KEGG" id="mint:C7M51_00477"/>
<organism evidence="10 11">
    <name type="scientific">Mixta intestinalis</name>
    <dbReference type="NCBI Taxonomy" id="1615494"/>
    <lineage>
        <taxon>Bacteria</taxon>
        <taxon>Pseudomonadati</taxon>
        <taxon>Pseudomonadota</taxon>
        <taxon>Gammaproteobacteria</taxon>
        <taxon>Enterobacterales</taxon>
        <taxon>Erwiniaceae</taxon>
        <taxon>Mixta</taxon>
    </lineage>
</organism>
<keyword evidence="8" id="KW-1133">Transmembrane helix</keyword>
<dbReference type="GO" id="GO:0005886">
    <property type="term" value="C:plasma membrane"/>
    <property type="evidence" value="ECO:0007669"/>
    <property type="project" value="UniProtKB-SubCell"/>
</dbReference>
<dbReference type="AlphaFoldDB" id="A0A6P1PUS3"/>
<dbReference type="Proteomes" id="UP000464053">
    <property type="component" value="Chromosome"/>
</dbReference>
<evidence type="ECO:0000256" key="1">
    <source>
        <dbReference type="ARBA" id="ARBA00004377"/>
    </source>
</evidence>
<evidence type="ECO:0000256" key="4">
    <source>
        <dbReference type="ARBA" id="ARBA00022475"/>
    </source>
</evidence>
<keyword evidence="5" id="KW-0997">Cell inner membrane</keyword>
<comment type="subcellular location">
    <subcellularLocation>
        <location evidence="1">Cell inner membrane</location>
        <topology evidence="1">Single-pass membrane protein</topology>
    </subcellularLocation>
</comment>
<keyword evidence="6" id="KW-0812">Transmembrane</keyword>
<dbReference type="InterPro" id="IPR007690">
    <property type="entry name" value="T2SS_GspM"/>
</dbReference>
<dbReference type="InterPro" id="IPR023229">
    <property type="entry name" value="T2SS_M_periplasmic_sf"/>
</dbReference>
<keyword evidence="4" id="KW-1003">Cell membrane</keyword>
<dbReference type="Gene3D" id="3.30.1360.100">
    <property type="entry name" value="General secretion pathway protein M, EpsM"/>
    <property type="match status" value="1"/>
</dbReference>
<sequence>MNRLQARWQQQTQRERLLLIALALVLLITFLWQGVWRSLEESITREQQRQRQLTQQLRYLPALALDEQDLPLILRQSASANAISLTEIQEQAGKITLRFTPVHGDSLLKWIAELETRHTLRVTEIRLHAVTPANGQVNVDALQLERR</sequence>
<accession>A0A6P1PUS3</accession>
<evidence type="ECO:0000256" key="5">
    <source>
        <dbReference type="ARBA" id="ARBA00022519"/>
    </source>
</evidence>
<keyword evidence="3" id="KW-0813">Transport</keyword>
<comment type="similarity">
    <text evidence="2">Belongs to the GSP M family.</text>
</comment>
<dbReference type="SUPFAM" id="SSF103054">
    <property type="entry name" value="General secretion pathway protein M, EpsM"/>
    <property type="match status" value="1"/>
</dbReference>
<evidence type="ECO:0000313" key="11">
    <source>
        <dbReference type="Proteomes" id="UP000464053"/>
    </source>
</evidence>
<gene>
    <name evidence="10" type="primary">epsM</name>
    <name evidence="10" type="ORF">C7M51_00477</name>
</gene>
<reference evidence="10 11" key="1">
    <citation type="submission" date="2018-03" db="EMBL/GenBank/DDBJ databases">
        <title>Pantoea intestinalis SRCM103226 isolated form the mealworm.</title>
        <authorList>
            <person name="Jeong D.-Y."/>
            <person name="Kim J.W."/>
        </authorList>
    </citation>
    <scope>NUCLEOTIDE SEQUENCE [LARGE SCALE GENOMIC DNA]</scope>
    <source>
        <strain evidence="10 11">SRCM103226</strain>
    </source>
</reference>
<dbReference type="GO" id="GO:0015627">
    <property type="term" value="C:type II protein secretion system complex"/>
    <property type="evidence" value="ECO:0007669"/>
    <property type="project" value="InterPro"/>
</dbReference>
<protein>
    <submittedName>
        <fullName evidence="10">Type II secretion system protein M</fullName>
    </submittedName>
</protein>
<name>A0A6P1PUS3_9GAMM</name>